<dbReference type="InterPro" id="IPR013830">
    <property type="entry name" value="SGNH_hydro"/>
</dbReference>
<evidence type="ECO:0000256" key="1">
    <source>
        <dbReference type="SAM" id="MobiDB-lite"/>
    </source>
</evidence>
<organism evidence="3 4">
    <name type="scientific">Gordonia terrae</name>
    <dbReference type="NCBI Taxonomy" id="2055"/>
    <lineage>
        <taxon>Bacteria</taxon>
        <taxon>Bacillati</taxon>
        <taxon>Actinomycetota</taxon>
        <taxon>Actinomycetes</taxon>
        <taxon>Mycobacteriales</taxon>
        <taxon>Gordoniaceae</taxon>
        <taxon>Gordonia</taxon>
    </lineage>
</organism>
<dbReference type="InterPro" id="IPR050023">
    <property type="entry name" value="OctT"/>
</dbReference>
<evidence type="ECO:0000259" key="2">
    <source>
        <dbReference type="Pfam" id="PF13472"/>
    </source>
</evidence>
<sequence>MNSGPAMSGTTAGGPAPSAPADTDERCVLVLSDSLAYYGPQGGLPADDPRIWPTLVGAATGAPVRLFGRIGWTSRDVWWALTQDPNIWATVPRAEVVVLAFGGMDTLPSPLPTAFREQIRYIRPNGLRQRIRAAYAWIQPRGSHLGWPLALPPRVTIEYLEKIRAALSQLRPDLPIVVCLPPTHRSPYYGNVHAGRIPTTAAMSRWASSHGLSCVDFYPVTRDSFDDPAVEMNPDGIHWGFACHRGIADLVAPVVEAVRPRADRDAGGSTPTPV</sequence>
<dbReference type="InterPro" id="IPR036514">
    <property type="entry name" value="SGNH_hydro_sf"/>
</dbReference>
<dbReference type="CDD" id="cd00229">
    <property type="entry name" value="SGNH_hydrolase"/>
    <property type="match status" value="1"/>
</dbReference>
<gene>
    <name evidence="3" type="ORF">CYJ73_05565</name>
</gene>
<dbReference type="STRING" id="2055.BCM27_16425"/>
<dbReference type="Gene3D" id="3.40.50.1110">
    <property type="entry name" value="SGNH hydrolase"/>
    <property type="match status" value="1"/>
</dbReference>
<name>A0A2I1RB60_9ACTN</name>
<protein>
    <submittedName>
        <fullName evidence="3">Lysophospholipase</fullName>
    </submittedName>
</protein>
<evidence type="ECO:0000313" key="3">
    <source>
        <dbReference type="EMBL" id="PKZ66377.1"/>
    </source>
</evidence>
<comment type="caution">
    <text evidence="3">The sequence shown here is derived from an EMBL/GenBank/DDBJ whole genome shotgun (WGS) entry which is preliminary data.</text>
</comment>
<evidence type="ECO:0000313" key="4">
    <source>
        <dbReference type="Proteomes" id="UP000234662"/>
    </source>
</evidence>
<dbReference type="SUPFAM" id="SSF52266">
    <property type="entry name" value="SGNH hydrolase"/>
    <property type="match status" value="1"/>
</dbReference>
<proteinExistence type="predicted"/>
<feature type="domain" description="SGNH hydrolase-type esterase" evidence="2">
    <location>
        <begin position="33"/>
        <end position="239"/>
    </location>
</feature>
<dbReference type="NCBIfam" id="NF043016">
    <property type="entry name" value="DigluglyOctase"/>
    <property type="match status" value="1"/>
</dbReference>
<dbReference type="EMBL" id="PKJC01000003">
    <property type="protein sequence ID" value="PKZ66377.1"/>
    <property type="molecule type" value="Genomic_DNA"/>
</dbReference>
<feature type="compositionally biased region" description="Low complexity" evidence="1">
    <location>
        <begin position="8"/>
        <end position="21"/>
    </location>
</feature>
<reference evidence="3 4" key="1">
    <citation type="submission" date="2017-12" db="EMBL/GenBank/DDBJ databases">
        <title>Phylogenetic diversity of female urinary microbiome.</title>
        <authorList>
            <person name="Thomas-White K."/>
            <person name="Wolfe A.J."/>
        </authorList>
    </citation>
    <scope>NUCLEOTIDE SEQUENCE [LARGE SCALE GENOMIC DNA]</scope>
    <source>
        <strain evidence="3 4">UMB0777</strain>
    </source>
</reference>
<feature type="region of interest" description="Disordered" evidence="1">
    <location>
        <begin position="1"/>
        <end position="22"/>
    </location>
</feature>
<dbReference type="AlphaFoldDB" id="A0A2I1RB60"/>
<dbReference type="Proteomes" id="UP000234662">
    <property type="component" value="Unassembled WGS sequence"/>
</dbReference>
<dbReference type="Pfam" id="PF13472">
    <property type="entry name" value="Lipase_GDSL_2"/>
    <property type="match status" value="1"/>
</dbReference>
<accession>A0A2I1RB60</accession>